<dbReference type="OrthoDB" id="2990038at2"/>
<sequence length="71" mass="8181">MRGAEWIMKMYLGEKELRLVGKAWEIRHTLRKLSRETGEQRLLAPESGAKSRNRHAGSGASGKLQTYLERR</sequence>
<protein>
    <recommendedName>
        <fullName evidence="4">Z-ring formation inhibitor MciZ</fullName>
    </recommendedName>
</protein>
<dbReference type="Proteomes" id="UP000215145">
    <property type="component" value="Unassembled WGS sequence"/>
</dbReference>
<dbReference type="AlphaFoldDB" id="A0A229P3L5"/>
<proteinExistence type="predicted"/>
<dbReference type="Pfam" id="PF13072">
    <property type="entry name" value="MciZ"/>
    <property type="match status" value="1"/>
</dbReference>
<organism evidence="2 3">
    <name type="scientific">Paenibacillus herberti</name>
    <dbReference type="NCBI Taxonomy" id="1619309"/>
    <lineage>
        <taxon>Bacteria</taxon>
        <taxon>Bacillati</taxon>
        <taxon>Bacillota</taxon>
        <taxon>Bacilli</taxon>
        <taxon>Bacillales</taxon>
        <taxon>Paenibacillaceae</taxon>
        <taxon>Paenibacillus</taxon>
    </lineage>
</organism>
<gene>
    <name evidence="2" type="ORF">CGZ75_08685</name>
</gene>
<evidence type="ECO:0000256" key="1">
    <source>
        <dbReference type="SAM" id="MobiDB-lite"/>
    </source>
</evidence>
<dbReference type="EMBL" id="NMUQ01000001">
    <property type="protein sequence ID" value="OXM16718.1"/>
    <property type="molecule type" value="Genomic_DNA"/>
</dbReference>
<dbReference type="InterPro" id="IPR025177">
    <property type="entry name" value="MciZ"/>
</dbReference>
<accession>A0A229P3L5</accession>
<evidence type="ECO:0008006" key="4">
    <source>
        <dbReference type="Google" id="ProtNLM"/>
    </source>
</evidence>
<comment type="caution">
    <text evidence="2">The sequence shown here is derived from an EMBL/GenBank/DDBJ whole genome shotgun (WGS) entry which is preliminary data.</text>
</comment>
<evidence type="ECO:0000313" key="2">
    <source>
        <dbReference type="EMBL" id="OXM16718.1"/>
    </source>
</evidence>
<keyword evidence="3" id="KW-1185">Reference proteome</keyword>
<reference evidence="2 3" key="1">
    <citation type="submission" date="2017-07" db="EMBL/GenBank/DDBJ databases">
        <title>Paenibacillus herberti R33 genome sequencing and assembly.</title>
        <authorList>
            <person name="Su W."/>
        </authorList>
    </citation>
    <scope>NUCLEOTIDE SEQUENCE [LARGE SCALE GENOMIC DNA]</scope>
    <source>
        <strain evidence="2 3">R33</strain>
    </source>
</reference>
<evidence type="ECO:0000313" key="3">
    <source>
        <dbReference type="Proteomes" id="UP000215145"/>
    </source>
</evidence>
<feature type="region of interest" description="Disordered" evidence="1">
    <location>
        <begin position="37"/>
        <end position="71"/>
    </location>
</feature>
<name>A0A229P3L5_9BACL</name>